<feature type="compositionally biased region" description="Polar residues" evidence="1">
    <location>
        <begin position="238"/>
        <end position="257"/>
    </location>
</feature>
<keyword evidence="2" id="KW-0732">Signal</keyword>
<gene>
    <name evidence="3" type="ORF">Micbo1qcDRAFT_191830</name>
</gene>
<dbReference type="Proteomes" id="UP000070501">
    <property type="component" value="Unassembled WGS sequence"/>
</dbReference>
<proteinExistence type="predicted"/>
<reference evidence="4" key="1">
    <citation type="submission" date="2016-02" db="EMBL/GenBank/DDBJ databases">
        <title>Draft genome sequence of Microdochium bolleyi, a fungal endophyte of beachgrass.</title>
        <authorList>
            <consortium name="DOE Joint Genome Institute"/>
            <person name="David A.S."/>
            <person name="May G."/>
            <person name="Haridas S."/>
            <person name="Lim J."/>
            <person name="Wang M."/>
            <person name="Labutti K."/>
            <person name="Lipzen A."/>
            <person name="Barry K."/>
            <person name="Grigoriev I.V."/>
        </authorList>
    </citation>
    <scope>NUCLEOTIDE SEQUENCE [LARGE SCALE GENOMIC DNA]</scope>
    <source>
        <strain evidence="4">J235TASD1</strain>
    </source>
</reference>
<name>A0A136JJJ5_9PEZI</name>
<evidence type="ECO:0000313" key="4">
    <source>
        <dbReference type="Proteomes" id="UP000070501"/>
    </source>
</evidence>
<dbReference type="AlphaFoldDB" id="A0A136JJJ5"/>
<protein>
    <submittedName>
        <fullName evidence="3">Uncharacterized protein</fullName>
    </submittedName>
</protein>
<feature type="chain" id="PRO_5007293815" evidence="2">
    <location>
        <begin position="20"/>
        <end position="372"/>
    </location>
</feature>
<evidence type="ECO:0000256" key="1">
    <source>
        <dbReference type="SAM" id="MobiDB-lite"/>
    </source>
</evidence>
<keyword evidence="4" id="KW-1185">Reference proteome</keyword>
<dbReference type="OrthoDB" id="4773136at2759"/>
<feature type="region of interest" description="Disordered" evidence="1">
    <location>
        <begin position="237"/>
        <end position="273"/>
    </location>
</feature>
<organism evidence="3 4">
    <name type="scientific">Microdochium bolleyi</name>
    <dbReference type="NCBI Taxonomy" id="196109"/>
    <lineage>
        <taxon>Eukaryota</taxon>
        <taxon>Fungi</taxon>
        <taxon>Dikarya</taxon>
        <taxon>Ascomycota</taxon>
        <taxon>Pezizomycotina</taxon>
        <taxon>Sordariomycetes</taxon>
        <taxon>Xylariomycetidae</taxon>
        <taxon>Xylariales</taxon>
        <taxon>Microdochiaceae</taxon>
        <taxon>Microdochium</taxon>
    </lineage>
</organism>
<feature type="signal peptide" evidence="2">
    <location>
        <begin position="1"/>
        <end position="19"/>
    </location>
</feature>
<accession>A0A136JJJ5</accession>
<sequence>MVLLAAWRLPFVLHVAVESVAVFLFMCRPATQLGADECSPQARLVLRQYGALLLSSNLICLAVAGQSEPSALTRQIACALLVYHVFPCHRAWVRMQSAKVKIEEARKVSVLARPDVHLAVHIACFATMHTIQIMLAALLSILNLAIGFGHTNSPMRGLISRDGKASDAVQARDNTASASRMKSNAMVLGIPIQRVANLTIANTPDDSGGDDGNIITSGSKLHYSPLHPANRPAALVQGYSNASDDPSIPSNPLNVATGSGDGDGAPVPEYNDPGYRVRCLSPDDPNNPSDEERFQHEDYKKGFECWFYHRTRCFSGYLTSLDPRCKHDCSCEHNTWASYNASTKGNHGAGMAGVYIVLPVPEYSPEDGGCLG</sequence>
<evidence type="ECO:0000313" key="3">
    <source>
        <dbReference type="EMBL" id="KXJ97321.1"/>
    </source>
</evidence>
<dbReference type="InParanoid" id="A0A136JJJ5"/>
<dbReference type="EMBL" id="KQ964245">
    <property type="protein sequence ID" value="KXJ97321.1"/>
    <property type="molecule type" value="Genomic_DNA"/>
</dbReference>
<evidence type="ECO:0000256" key="2">
    <source>
        <dbReference type="SAM" id="SignalP"/>
    </source>
</evidence>